<dbReference type="InterPro" id="IPR012340">
    <property type="entry name" value="NA-bd_OB-fold"/>
</dbReference>
<dbReference type="Proteomes" id="UP000192639">
    <property type="component" value="Unassembled WGS sequence"/>
</dbReference>
<dbReference type="Pfam" id="PF09103">
    <property type="entry name" value="BRCA-2_OB1"/>
    <property type="match status" value="1"/>
</dbReference>
<dbReference type="VEuPathDB" id="MicrosporidiaDB:ECANGB1_134"/>
<keyword evidence="4" id="KW-1185">Reference proteome</keyword>
<evidence type="ECO:0000259" key="2">
    <source>
        <dbReference type="Pfam" id="PF09103"/>
    </source>
</evidence>
<dbReference type="PANTHER" id="PTHR11289">
    <property type="entry name" value="BREAST CANCER TYPE 2 SUSCEPTIBILITY PROTEIN BRCA2"/>
    <property type="match status" value="1"/>
</dbReference>
<comment type="caution">
    <text evidence="3">The sequence shown here is derived from an EMBL/GenBank/DDBJ whole genome shotgun (WGS) entry which is preliminary data.</text>
</comment>
<proteinExistence type="predicted"/>
<reference evidence="3 4" key="1">
    <citation type="journal article" date="2017" name="Environ. Microbiol.">
        <title>Decay of the glycolytic pathway and adaptation to intranuclear parasitism within Enterocytozoonidae microsporidia.</title>
        <authorList>
            <person name="Wiredu Boakye D."/>
            <person name="Jaroenlak P."/>
            <person name="Prachumwat A."/>
            <person name="Williams T.A."/>
            <person name="Bateman K.S."/>
            <person name="Itsathitphaisarn O."/>
            <person name="Sritunyalucksana K."/>
            <person name="Paszkiewicz K.H."/>
            <person name="Moore K.A."/>
            <person name="Stentiford G.D."/>
            <person name="Williams B.A."/>
        </authorList>
    </citation>
    <scope>NUCLEOTIDE SEQUENCE [LARGE SCALE GENOMIC DNA]</scope>
    <source>
        <strain evidence="3 4">GB1</strain>
    </source>
</reference>
<evidence type="ECO:0000313" key="4">
    <source>
        <dbReference type="Proteomes" id="UP000192639"/>
    </source>
</evidence>
<dbReference type="PANTHER" id="PTHR11289:SF0">
    <property type="entry name" value="BREAST CANCER TYPE 2 SUSCEPTIBILITY PROTEIN"/>
    <property type="match status" value="1"/>
</dbReference>
<feature type="region of interest" description="Disordered" evidence="1">
    <location>
        <begin position="98"/>
        <end position="120"/>
    </location>
</feature>
<dbReference type="InterPro" id="IPR015187">
    <property type="entry name" value="BRCA2_OB_1"/>
</dbReference>
<organism evidence="3 4">
    <name type="scientific">Enterospora canceri</name>
    <dbReference type="NCBI Taxonomy" id="1081671"/>
    <lineage>
        <taxon>Eukaryota</taxon>
        <taxon>Fungi</taxon>
        <taxon>Fungi incertae sedis</taxon>
        <taxon>Microsporidia</taxon>
        <taxon>Enterocytozoonidae</taxon>
        <taxon>Enterospora</taxon>
    </lineage>
</organism>
<feature type="region of interest" description="Disordered" evidence="1">
    <location>
        <begin position="1"/>
        <end position="47"/>
    </location>
</feature>
<dbReference type="GO" id="GO:0006355">
    <property type="term" value="P:regulation of DNA-templated transcription"/>
    <property type="evidence" value="ECO:0007669"/>
    <property type="project" value="TreeGrafter"/>
</dbReference>
<dbReference type="GO" id="GO:0000724">
    <property type="term" value="P:double-strand break repair via homologous recombination"/>
    <property type="evidence" value="ECO:0007669"/>
    <property type="project" value="InterPro"/>
</dbReference>
<dbReference type="InterPro" id="IPR015525">
    <property type="entry name" value="BRCA2"/>
</dbReference>
<evidence type="ECO:0000313" key="3">
    <source>
        <dbReference type="EMBL" id="ORD94701.1"/>
    </source>
</evidence>
<gene>
    <name evidence="3" type="ORF">ECANGB1_134</name>
</gene>
<sequence>MQKAKIEVATAQSDSLQDERVEWDSEGNMSTFVEQEESDNTKEESLSSIAEADFSEIFFDNLEPAKAEQFATGFVTGNNKSIHVDQEKIKEAEEKLELNKENISNNNSRKEDETPNEASTFTGFCTGNNKRIKVGSSRIQVAEEQPKGAPIRKYNSPQRGHFTQVVRDEIKMMELYETCRQIFSKKPLGWIREQFKWIWLHFVLNPIDYAMLRDEMIRMMNFRVKNEQSFFRGVLETSIPPFKYCVLGILGIKKETVELFDGYYSLVAEIDSQTHAYLKHADFGSKIHVFGMELLVNGPCDILETNRATPILRLSYNSVRLCHTHHAIGFKNKIAFMRKLNEIRQNGGVVPAIEVTISRVVDELFLVVVGNYRVKTGDLEGEFDKIRAMAEKAKKEIRAEDVVVRRFATVVVEDDSTSALLTWWNPPEIRANETYRIVHTAPRQSSSGLHLNTTRKSFYQRI</sequence>
<dbReference type="OrthoDB" id="21095at2759"/>
<feature type="domain" description="BRCA2 OB1" evidence="2">
    <location>
        <begin position="253"/>
        <end position="331"/>
    </location>
</feature>
<accession>A0A1Y1S8C3</accession>
<protein>
    <recommendedName>
        <fullName evidence="2">BRCA2 OB1 domain-containing protein</fullName>
    </recommendedName>
</protein>
<dbReference type="SUPFAM" id="SSF50249">
    <property type="entry name" value="Nucleic acid-binding proteins"/>
    <property type="match status" value="2"/>
</dbReference>
<dbReference type="Gene3D" id="2.40.50.140">
    <property type="entry name" value="Nucleic acid-binding proteins"/>
    <property type="match status" value="2"/>
</dbReference>
<evidence type="ECO:0000256" key="1">
    <source>
        <dbReference type="SAM" id="MobiDB-lite"/>
    </source>
</evidence>
<name>A0A1Y1S8C3_9MICR</name>
<dbReference type="EMBL" id="LWDP01000011">
    <property type="protein sequence ID" value="ORD94701.1"/>
    <property type="molecule type" value="Genomic_DNA"/>
</dbReference>
<dbReference type="AlphaFoldDB" id="A0A1Y1S8C3"/>